<accession>A0A8H7IX58</accession>
<gene>
    <name evidence="1" type="ORF">EKO04_009481</name>
</gene>
<sequence length="942" mass="106776">MAFNWDKLSKAQRDYPKPKFALSYIDKLLKKNPGNPYLTTWRADVSLQLQSQPETVAKSLRDVCQHKATLQDELLLEYAYRLIVEATLRSNPKLEHISSVGNEGVKAWQNAAALKTTKKGRKDLWDGLFTTAMRQGCWEDVRTAIVKYRAEGASSDKLTYYTQIFAQQMSAEQKIRASQVTGVADRMAEIQLGVALKQMKDAYERPESDPISVKDIRDLRFMAKIYARQGKWAELMELWKAPPAHLQPIMKKHALDISLLTVDVLANTQQHEQLEKHILALIEDAIAAMEKDDLEPLRQLCSARVNVWTYLIDASTKLYSPEEAKDKISSIKDRVFGSDTLKLDRPLLLVRLILRAYLGESLVEDCKEFWKRFSRIPSCFTDLRRAVEKMSDEERTEFLTHIEDDMTVTKPSAEDPQSKLEDWARAEICVLKFTYLVTVSLPASKSSTEALESLIERASKVSQMLTKDPDLIMLIAYCLTNIHHQMNSSDTSGRSSRILLQAAMLVRAAVERDTEKENRPLALLATRLHLNLGLGRVAFQMWKHVKVKEMLVDTLSPYLLSRIAETHPFDVKHHQGFSADKELKHVIDTIDRMSKVQEGLIFRDIKRFHWDSAMDLISMNEKLTSSLTRHTSVLERRRIARLKGEPAGDLPDVDYRSKTDVSLAGALELTSTSDTRTLSDNIDRSVFPAYEHSNVHRPYFFLMPADIPSADYILTQGHERESVCKILYRDGLPTNWAPTAAPETTTNQTPAERLIHENFWHPISTLLYSALHPDAKFDASSFTTLTANLKQLRQDQEKLMTTPSTSTDPADAPPMMHENMLISSYSALEVLRALPRLANEIKERVVQSKTPHAMKPHVPKDWSKQLEADVKSAFDAIGRVAEFHTALLQNKGGAAIKAQVRWGSTGAALQPLISEGDAEHYAREYVDSAVEAWKGVMTVKLK</sequence>
<protein>
    <recommendedName>
        <fullName evidence="3">N-acetyltransferase B complex non catalytic subunit-domain-containing protein</fullName>
    </recommendedName>
</protein>
<evidence type="ECO:0008006" key="3">
    <source>
        <dbReference type="Google" id="ProtNLM"/>
    </source>
</evidence>
<reference evidence="1" key="2">
    <citation type="submission" date="2020-09" db="EMBL/GenBank/DDBJ databases">
        <title>Reference genome assembly for Australian Ascochyta lentis isolate Al4.</title>
        <authorList>
            <person name="Lee R.C."/>
            <person name="Farfan-Caceres L.M."/>
            <person name="Debler J.W."/>
            <person name="Williams A.H."/>
            <person name="Henares B.M."/>
        </authorList>
    </citation>
    <scope>NUCLEOTIDE SEQUENCE</scope>
    <source>
        <strain evidence="1">Al4</strain>
    </source>
</reference>
<dbReference type="AlphaFoldDB" id="A0A8H7IX58"/>
<dbReference type="Proteomes" id="UP000651452">
    <property type="component" value="Unassembled WGS sequence"/>
</dbReference>
<dbReference type="Pfam" id="PF09797">
    <property type="entry name" value="NatB_MDM20"/>
    <property type="match status" value="1"/>
</dbReference>
<organism evidence="1 2">
    <name type="scientific">Ascochyta lentis</name>
    <dbReference type="NCBI Taxonomy" id="205686"/>
    <lineage>
        <taxon>Eukaryota</taxon>
        <taxon>Fungi</taxon>
        <taxon>Dikarya</taxon>
        <taxon>Ascomycota</taxon>
        <taxon>Pezizomycotina</taxon>
        <taxon>Dothideomycetes</taxon>
        <taxon>Pleosporomycetidae</taxon>
        <taxon>Pleosporales</taxon>
        <taxon>Pleosporineae</taxon>
        <taxon>Didymellaceae</taxon>
        <taxon>Ascochyta</taxon>
    </lineage>
</organism>
<dbReference type="OrthoDB" id="24670at2759"/>
<dbReference type="InterPro" id="IPR019183">
    <property type="entry name" value="NAA25_NatB_aux_su"/>
</dbReference>
<keyword evidence="2" id="KW-1185">Reference proteome</keyword>
<name>A0A8H7IX58_9PLEO</name>
<dbReference type="EMBL" id="RZGK01000018">
    <property type="protein sequence ID" value="KAF9692507.1"/>
    <property type="molecule type" value="Genomic_DNA"/>
</dbReference>
<comment type="caution">
    <text evidence="1">The sequence shown here is derived from an EMBL/GenBank/DDBJ whole genome shotgun (WGS) entry which is preliminary data.</text>
</comment>
<proteinExistence type="predicted"/>
<evidence type="ECO:0000313" key="2">
    <source>
        <dbReference type="Proteomes" id="UP000651452"/>
    </source>
</evidence>
<evidence type="ECO:0000313" key="1">
    <source>
        <dbReference type="EMBL" id="KAF9692507.1"/>
    </source>
</evidence>
<reference evidence="1" key="1">
    <citation type="submission" date="2018-12" db="EMBL/GenBank/DDBJ databases">
        <authorList>
            <person name="Syme R.A."/>
            <person name="Farfan-Caceres L."/>
            <person name="Lichtenzveig J."/>
        </authorList>
    </citation>
    <scope>NUCLEOTIDE SEQUENCE</scope>
    <source>
        <strain evidence="1">Al4</strain>
    </source>
</reference>